<keyword evidence="3" id="KW-0201">Cytochrome c-type biogenesis</keyword>
<dbReference type="EMBL" id="BMZF01000003">
    <property type="protein sequence ID" value="GHA50503.1"/>
    <property type="molecule type" value="Genomic_DNA"/>
</dbReference>
<dbReference type="PANTHER" id="PTHR42852:SF6">
    <property type="entry name" value="THIOL:DISULFIDE INTERCHANGE PROTEIN DSBE"/>
    <property type="match status" value="1"/>
</dbReference>
<dbReference type="Proteomes" id="UP000634455">
    <property type="component" value="Unassembled WGS sequence"/>
</dbReference>
<dbReference type="PROSITE" id="PS51352">
    <property type="entry name" value="THIOREDOXIN_2"/>
    <property type="match status" value="1"/>
</dbReference>
<gene>
    <name evidence="7" type="ORF">GCM10008927_14500</name>
</gene>
<name>A0ABQ3CZ98_9RHOB</name>
<evidence type="ECO:0000256" key="1">
    <source>
        <dbReference type="ARBA" id="ARBA00004196"/>
    </source>
</evidence>
<dbReference type="PANTHER" id="PTHR42852">
    <property type="entry name" value="THIOL:DISULFIDE INTERCHANGE PROTEIN DSBE"/>
    <property type="match status" value="1"/>
</dbReference>
<evidence type="ECO:0000256" key="3">
    <source>
        <dbReference type="ARBA" id="ARBA00022748"/>
    </source>
</evidence>
<feature type="domain" description="Thioredoxin" evidence="6">
    <location>
        <begin position="36"/>
        <end position="180"/>
    </location>
</feature>
<comment type="similarity">
    <text evidence="2">Belongs to the thioredoxin family. DsbE subfamily.</text>
</comment>
<dbReference type="InterPro" id="IPR013766">
    <property type="entry name" value="Thioredoxin_domain"/>
</dbReference>
<comment type="subcellular location">
    <subcellularLocation>
        <location evidence="1">Cell envelope</location>
    </subcellularLocation>
</comment>
<proteinExistence type="inferred from homology"/>
<dbReference type="InterPro" id="IPR004799">
    <property type="entry name" value="Periplasmic_diS_OxRdtase_DsbE"/>
</dbReference>
<dbReference type="InterPro" id="IPR036249">
    <property type="entry name" value="Thioredoxin-like_sf"/>
</dbReference>
<accession>A0ABQ3CZ98</accession>
<dbReference type="InterPro" id="IPR013740">
    <property type="entry name" value="Redoxin"/>
</dbReference>
<evidence type="ECO:0000259" key="6">
    <source>
        <dbReference type="PROSITE" id="PS51352"/>
    </source>
</evidence>
<dbReference type="InterPro" id="IPR017937">
    <property type="entry name" value="Thioredoxin_CS"/>
</dbReference>
<evidence type="ECO:0000256" key="5">
    <source>
        <dbReference type="ARBA" id="ARBA00023284"/>
    </source>
</evidence>
<dbReference type="Pfam" id="PF08534">
    <property type="entry name" value="Redoxin"/>
    <property type="match status" value="1"/>
</dbReference>
<dbReference type="RefSeq" id="WP_189639924.1">
    <property type="nucleotide sequence ID" value="NZ_BMZF01000003.1"/>
</dbReference>
<dbReference type="InterPro" id="IPR050553">
    <property type="entry name" value="Thioredoxin_ResA/DsbE_sf"/>
</dbReference>
<dbReference type="Gene3D" id="3.40.30.10">
    <property type="entry name" value="Glutaredoxin"/>
    <property type="match status" value="1"/>
</dbReference>
<evidence type="ECO:0000256" key="2">
    <source>
        <dbReference type="ARBA" id="ARBA00007758"/>
    </source>
</evidence>
<keyword evidence="4" id="KW-1015">Disulfide bond</keyword>
<dbReference type="NCBIfam" id="TIGR00385">
    <property type="entry name" value="dsbE"/>
    <property type="match status" value="1"/>
</dbReference>
<keyword evidence="5" id="KW-0676">Redox-active center</keyword>
<evidence type="ECO:0000313" key="8">
    <source>
        <dbReference type="Proteomes" id="UP000634455"/>
    </source>
</evidence>
<dbReference type="SUPFAM" id="SSF52833">
    <property type="entry name" value="Thioredoxin-like"/>
    <property type="match status" value="1"/>
</dbReference>
<evidence type="ECO:0000256" key="4">
    <source>
        <dbReference type="ARBA" id="ARBA00023157"/>
    </source>
</evidence>
<evidence type="ECO:0000313" key="7">
    <source>
        <dbReference type="EMBL" id="GHA50503.1"/>
    </source>
</evidence>
<reference evidence="8" key="1">
    <citation type="journal article" date="2019" name="Int. J. Syst. Evol. Microbiol.">
        <title>The Global Catalogue of Microorganisms (GCM) 10K type strain sequencing project: providing services to taxonomists for standard genome sequencing and annotation.</title>
        <authorList>
            <consortium name="The Broad Institute Genomics Platform"/>
            <consortium name="The Broad Institute Genome Sequencing Center for Infectious Disease"/>
            <person name="Wu L."/>
            <person name="Ma J."/>
        </authorList>
    </citation>
    <scope>NUCLEOTIDE SEQUENCE [LARGE SCALE GENOMIC DNA]</scope>
    <source>
        <strain evidence="8">KCTC 32465</strain>
    </source>
</reference>
<protein>
    <submittedName>
        <fullName evidence="7">Thiol:disulfide interchange protein</fullName>
    </submittedName>
</protein>
<keyword evidence="8" id="KW-1185">Reference proteome</keyword>
<sequence length="185" mass="20066">MKRILMTLPMVVVLILGGFLYWGLNADRNPNEIPSPLLGKVVPEFALDSIDGVGVDGFGSAELSTGGIKLVNVFASWCVPCRAEHGVLIKLAAREDVDLYGINYKDQPIDAQRWLAEMGNPYTGVGSDFTGRVGIEWGVSGVPETFIVSPDGVIMYHFRGPLVGDTALRDFGEGLRRAREQIGQS</sequence>
<dbReference type="CDD" id="cd03010">
    <property type="entry name" value="TlpA_like_DsbE"/>
    <property type="match status" value="1"/>
</dbReference>
<organism evidence="7 8">
    <name type="scientific">Paramylibacter ulvae</name>
    <dbReference type="NCBI Taxonomy" id="1651968"/>
    <lineage>
        <taxon>Bacteria</taxon>
        <taxon>Pseudomonadati</taxon>
        <taxon>Pseudomonadota</taxon>
        <taxon>Alphaproteobacteria</taxon>
        <taxon>Rhodobacterales</taxon>
        <taxon>Paracoccaceae</taxon>
        <taxon>Paramylibacter</taxon>
    </lineage>
</organism>
<dbReference type="PROSITE" id="PS00194">
    <property type="entry name" value="THIOREDOXIN_1"/>
    <property type="match status" value="1"/>
</dbReference>
<comment type="caution">
    <text evidence="7">The sequence shown here is derived from an EMBL/GenBank/DDBJ whole genome shotgun (WGS) entry which is preliminary data.</text>
</comment>